<feature type="non-terminal residue" evidence="6">
    <location>
        <position position="1"/>
    </location>
</feature>
<dbReference type="GeneID" id="37121380"/>
<keyword evidence="7" id="KW-1185">Reference proteome</keyword>
<reference evidence="6" key="1">
    <citation type="submission" date="2016-12" db="EMBL/GenBank/DDBJ databases">
        <title>The genomes of Aspergillus section Nigri reveals drivers in fungal speciation.</title>
        <authorList>
            <consortium name="DOE Joint Genome Institute"/>
            <person name="Vesth T.C."/>
            <person name="Nybo J."/>
            <person name="Theobald S."/>
            <person name="Brandl J."/>
            <person name="Frisvad J.C."/>
            <person name="Nielsen K.F."/>
            <person name="Lyhne E.K."/>
            <person name="Kogle M.E."/>
            <person name="Kuo A."/>
            <person name="Riley R."/>
            <person name="Clum A."/>
            <person name="Nolan M."/>
            <person name="Lipzen A."/>
            <person name="Salamov A."/>
            <person name="Henrissat B."/>
            <person name="Wiebenga A."/>
            <person name="De Vries R.P."/>
            <person name="Grigoriev I.V."/>
            <person name="Mortensen U.H."/>
            <person name="Andersen M.R."/>
            <person name="Baker S.E."/>
        </authorList>
    </citation>
    <scope>NUCLEOTIDE SEQUENCE [LARGE SCALE GENOMIC DNA]</scope>
    <source>
        <strain evidence="6">CBS 115656</strain>
    </source>
</reference>
<proteinExistence type="predicted"/>
<dbReference type="GO" id="GO:0008094">
    <property type="term" value="F:ATP-dependent activity, acting on DNA"/>
    <property type="evidence" value="ECO:0007669"/>
    <property type="project" value="TreeGrafter"/>
</dbReference>
<dbReference type="GO" id="GO:0006281">
    <property type="term" value="P:DNA repair"/>
    <property type="evidence" value="ECO:0007669"/>
    <property type="project" value="TreeGrafter"/>
</dbReference>
<dbReference type="InterPro" id="IPR000330">
    <property type="entry name" value="SNF2_N"/>
</dbReference>
<dbReference type="Gene3D" id="3.40.50.10810">
    <property type="entry name" value="Tandem AAA-ATPase domain"/>
    <property type="match status" value="1"/>
</dbReference>
<evidence type="ECO:0000313" key="7">
    <source>
        <dbReference type="Proteomes" id="UP000247647"/>
    </source>
</evidence>
<evidence type="ECO:0000259" key="5">
    <source>
        <dbReference type="Pfam" id="PF00176"/>
    </source>
</evidence>
<evidence type="ECO:0000313" key="6">
    <source>
        <dbReference type="EMBL" id="PYH28100.1"/>
    </source>
</evidence>
<keyword evidence="4" id="KW-0067">ATP-binding</keyword>
<organism evidence="6 7">
    <name type="scientific">Aspergillus neoniger (strain CBS 115656)</name>
    <dbReference type="NCBI Taxonomy" id="1448310"/>
    <lineage>
        <taxon>Eukaryota</taxon>
        <taxon>Fungi</taxon>
        <taxon>Dikarya</taxon>
        <taxon>Ascomycota</taxon>
        <taxon>Pezizomycotina</taxon>
        <taxon>Eurotiomycetes</taxon>
        <taxon>Eurotiomycetidae</taxon>
        <taxon>Eurotiales</taxon>
        <taxon>Aspergillaceae</taxon>
        <taxon>Aspergillus</taxon>
        <taxon>Aspergillus subgen. Circumdati</taxon>
    </lineage>
</organism>
<protein>
    <recommendedName>
        <fullName evidence="5">SNF2 N-terminal domain-containing protein</fullName>
    </recommendedName>
</protein>
<dbReference type="InterPro" id="IPR027417">
    <property type="entry name" value="P-loop_NTPase"/>
</dbReference>
<dbReference type="RefSeq" id="XP_025473578.1">
    <property type="nucleotide sequence ID" value="XM_025618924.1"/>
</dbReference>
<dbReference type="PANTHER" id="PTHR45626">
    <property type="entry name" value="TRANSCRIPTION TERMINATION FACTOR 2-RELATED"/>
    <property type="match status" value="1"/>
</dbReference>
<feature type="non-terminal residue" evidence="6">
    <location>
        <position position="102"/>
    </location>
</feature>
<keyword evidence="1" id="KW-0547">Nucleotide-binding</keyword>
<dbReference type="GO" id="GO:0016787">
    <property type="term" value="F:hydrolase activity"/>
    <property type="evidence" value="ECO:0007669"/>
    <property type="project" value="UniProtKB-KW"/>
</dbReference>
<sequence length="102" mass="11149">LLTADGSPIRGGVLADDCGLGKSVTALAAIDRDSERRTIHRPALILCPAALIDTWFTEIQTHFKARFTVHLFHGQTAHTGDLAYKQAIINNRSQLIDTLGRL</sequence>
<dbReference type="Proteomes" id="UP000247647">
    <property type="component" value="Unassembled WGS sequence"/>
</dbReference>
<dbReference type="AlphaFoldDB" id="A0A318Y5K0"/>
<evidence type="ECO:0000256" key="1">
    <source>
        <dbReference type="ARBA" id="ARBA00022741"/>
    </source>
</evidence>
<evidence type="ECO:0000256" key="4">
    <source>
        <dbReference type="ARBA" id="ARBA00022840"/>
    </source>
</evidence>
<dbReference type="EMBL" id="KZ821566">
    <property type="protein sequence ID" value="PYH28100.1"/>
    <property type="molecule type" value="Genomic_DNA"/>
</dbReference>
<dbReference type="InterPro" id="IPR050628">
    <property type="entry name" value="SNF2_RAD54_helicase_TF"/>
</dbReference>
<dbReference type="SUPFAM" id="SSF52540">
    <property type="entry name" value="P-loop containing nucleoside triphosphate hydrolases"/>
    <property type="match status" value="1"/>
</dbReference>
<dbReference type="GO" id="GO:0005524">
    <property type="term" value="F:ATP binding"/>
    <property type="evidence" value="ECO:0007669"/>
    <property type="project" value="UniProtKB-KW"/>
</dbReference>
<name>A0A318Y5K0_ASPNB</name>
<evidence type="ECO:0000256" key="3">
    <source>
        <dbReference type="ARBA" id="ARBA00022806"/>
    </source>
</evidence>
<dbReference type="OrthoDB" id="2117591at2759"/>
<accession>A0A318Y5K0</accession>
<gene>
    <name evidence="6" type="ORF">BO87DRAFT_278632</name>
</gene>
<dbReference type="GO" id="GO:0004386">
    <property type="term" value="F:helicase activity"/>
    <property type="evidence" value="ECO:0007669"/>
    <property type="project" value="UniProtKB-KW"/>
</dbReference>
<keyword evidence="3" id="KW-0347">Helicase</keyword>
<evidence type="ECO:0000256" key="2">
    <source>
        <dbReference type="ARBA" id="ARBA00022801"/>
    </source>
</evidence>
<dbReference type="InterPro" id="IPR038718">
    <property type="entry name" value="SNF2-like_sf"/>
</dbReference>
<dbReference type="GO" id="GO:0005634">
    <property type="term" value="C:nucleus"/>
    <property type="evidence" value="ECO:0007669"/>
    <property type="project" value="TreeGrafter"/>
</dbReference>
<dbReference type="Pfam" id="PF00176">
    <property type="entry name" value="SNF2-rel_dom"/>
    <property type="match status" value="1"/>
</dbReference>
<keyword evidence="2" id="KW-0378">Hydrolase</keyword>
<dbReference type="PANTHER" id="PTHR45626:SF17">
    <property type="entry name" value="HELICASE-LIKE TRANSCRIPTION FACTOR"/>
    <property type="match status" value="1"/>
</dbReference>
<feature type="domain" description="SNF2 N-terminal" evidence="5">
    <location>
        <begin position="9"/>
        <end position="93"/>
    </location>
</feature>